<name>A0A1F7L1Y6_9BACT</name>
<sequence length="377" mass="42706">MFSRRKPYLIISKLIPQPTWGGTYIITLKGFSHLPFLSNQKIGQGYELFSGTKLLLNINDSSDPHFVPEIGSADETLTNKDFFPYKEGVDYVELSNVFDKTTTIPLIKITQSFGNSFQIHLRQGQTHPHWIPKAESWYYLEPGLLSYGIKQGANMEEYKAACLKIDKEMLVLSQRIKLGEIDVASARSTAHAFISQLNPWKYVNIHSIEKHTLVDLSTGGIHHSWEEDKKNNPLGNVLLEVQQDRMDPISTIRAFDRGKIKDDGSIRKIHVEDYFRLIDTDPKRNNLLFALKKPQGKKLLFTPLYSLEIVEIEGPQKETQVGPFSHLYVRAGRVNVSAPDGNVTLAQGHSCFVFKEAGDYTITPLVTNSVIIKTFIN</sequence>
<evidence type="ECO:0000313" key="1">
    <source>
        <dbReference type="EMBL" id="OGK74128.1"/>
    </source>
</evidence>
<reference evidence="1 2" key="1">
    <citation type="journal article" date="2016" name="Nat. Commun.">
        <title>Thousands of microbial genomes shed light on interconnected biogeochemical processes in an aquifer system.</title>
        <authorList>
            <person name="Anantharaman K."/>
            <person name="Brown C.T."/>
            <person name="Hug L.A."/>
            <person name="Sharon I."/>
            <person name="Castelle C.J."/>
            <person name="Probst A.J."/>
            <person name="Thomas B.C."/>
            <person name="Singh A."/>
            <person name="Wilkins M.J."/>
            <person name="Karaoz U."/>
            <person name="Brodie E.L."/>
            <person name="Williams K.H."/>
            <person name="Hubbard S.S."/>
            <person name="Banfield J.F."/>
        </authorList>
    </citation>
    <scope>NUCLEOTIDE SEQUENCE [LARGE SCALE GENOMIC DNA]</scope>
</reference>
<proteinExistence type="predicted"/>
<comment type="caution">
    <text evidence="1">The sequence shown here is derived from an EMBL/GenBank/DDBJ whole genome shotgun (WGS) entry which is preliminary data.</text>
</comment>
<gene>
    <name evidence="1" type="ORF">A3K52_05165</name>
</gene>
<protein>
    <recommendedName>
        <fullName evidence="3">Mannose-6-phosphate isomerase</fullName>
    </recommendedName>
</protein>
<dbReference type="Proteomes" id="UP000177050">
    <property type="component" value="Unassembled WGS sequence"/>
</dbReference>
<dbReference type="SUPFAM" id="SSF51182">
    <property type="entry name" value="RmlC-like cupins"/>
    <property type="match status" value="1"/>
</dbReference>
<dbReference type="EMBL" id="MGBR01000001">
    <property type="protein sequence ID" value="OGK74128.1"/>
    <property type="molecule type" value="Genomic_DNA"/>
</dbReference>
<organism evidence="1 2">
    <name type="scientific">Candidatus Roizmanbacteria bacterium RIFOXYD1_FULL_38_12</name>
    <dbReference type="NCBI Taxonomy" id="1802093"/>
    <lineage>
        <taxon>Bacteria</taxon>
        <taxon>Candidatus Roizmaniibacteriota</taxon>
    </lineage>
</organism>
<accession>A0A1F7L1Y6</accession>
<dbReference type="AlphaFoldDB" id="A0A1F7L1Y6"/>
<dbReference type="InterPro" id="IPR011051">
    <property type="entry name" value="RmlC_Cupin_sf"/>
</dbReference>
<evidence type="ECO:0008006" key="3">
    <source>
        <dbReference type="Google" id="ProtNLM"/>
    </source>
</evidence>
<dbReference type="Gene3D" id="2.60.120.10">
    <property type="entry name" value="Jelly Rolls"/>
    <property type="match status" value="1"/>
</dbReference>
<dbReference type="InterPro" id="IPR014710">
    <property type="entry name" value="RmlC-like_jellyroll"/>
</dbReference>
<evidence type="ECO:0000313" key="2">
    <source>
        <dbReference type="Proteomes" id="UP000177050"/>
    </source>
</evidence>